<accession>A0ABW6BK40</accession>
<dbReference type="Proteomes" id="UP001597525">
    <property type="component" value="Unassembled WGS sequence"/>
</dbReference>
<comment type="caution">
    <text evidence="1">The sequence shown here is derived from an EMBL/GenBank/DDBJ whole genome shotgun (WGS) entry which is preliminary data.</text>
</comment>
<evidence type="ECO:0000313" key="2">
    <source>
        <dbReference type="Proteomes" id="UP001597525"/>
    </source>
</evidence>
<proteinExistence type="predicted"/>
<keyword evidence="2" id="KW-1185">Reference proteome</keyword>
<name>A0ABW6BK40_9SPHI</name>
<reference evidence="2" key="1">
    <citation type="journal article" date="2019" name="Int. J. Syst. Evol. Microbiol.">
        <title>The Global Catalogue of Microorganisms (GCM) 10K type strain sequencing project: providing services to taxonomists for standard genome sequencing and annotation.</title>
        <authorList>
            <consortium name="The Broad Institute Genomics Platform"/>
            <consortium name="The Broad Institute Genome Sequencing Center for Infectious Disease"/>
            <person name="Wu L."/>
            <person name="Ma J."/>
        </authorList>
    </citation>
    <scope>NUCLEOTIDE SEQUENCE [LARGE SCALE GENOMIC DNA]</scope>
    <source>
        <strain evidence="2">KCTC 22814</strain>
    </source>
</reference>
<sequence length="355" mass="40851">MYTLKIQKILNQIDRVDNNNEKVRLLVQAIQLADDNQDIEWAYDMRLELINYEIDLAFSPESLPAFAWILQAHDENPNLFNEEDFLWQYKWMMSELYDNPDVSREQIESALQDFQMRLLRNGYGKRAIYNERLSDALVQKDNDLIQAALEAVNSLERDDMSDCEACEMDAEVSAVLLREGYKAAYEKARPLLEKQFTCAHVPLRTTVNLTYAALRADAGEQAAELAAQAEMEIYKKEKDSSILLSAIKLAAYYAKTDLSKAKEWFERFIPWADGPADRSMFQIACLLVESMEAFDPQESFTLDLSETHSLYRGQNSFTATEIAVHYRELAHSLAARFDERNGNNNFQKQLSMAAI</sequence>
<dbReference type="EMBL" id="JBHUPB010000012">
    <property type="protein sequence ID" value="MFD2969458.1"/>
    <property type="molecule type" value="Genomic_DNA"/>
</dbReference>
<dbReference type="RefSeq" id="WP_320182231.1">
    <property type="nucleotide sequence ID" value="NZ_CP138332.1"/>
</dbReference>
<gene>
    <name evidence="1" type="ORF">ACFS7Y_18835</name>
</gene>
<organism evidence="1 2">
    <name type="scientific">Sphingobacterium bambusae</name>
    <dbReference type="NCBI Taxonomy" id="662858"/>
    <lineage>
        <taxon>Bacteria</taxon>
        <taxon>Pseudomonadati</taxon>
        <taxon>Bacteroidota</taxon>
        <taxon>Sphingobacteriia</taxon>
        <taxon>Sphingobacteriales</taxon>
        <taxon>Sphingobacteriaceae</taxon>
        <taxon>Sphingobacterium</taxon>
    </lineage>
</organism>
<evidence type="ECO:0000313" key="1">
    <source>
        <dbReference type="EMBL" id="MFD2969458.1"/>
    </source>
</evidence>
<protein>
    <submittedName>
        <fullName evidence="1">Uncharacterized protein</fullName>
    </submittedName>
</protein>